<comment type="caution">
    <text evidence="3">The sequence shown here is derived from an EMBL/GenBank/DDBJ whole genome shotgun (WGS) entry which is preliminary data.</text>
</comment>
<dbReference type="EMBL" id="CAJVPI010000482">
    <property type="protein sequence ID" value="CAG8540645.1"/>
    <property type="molecule type" value="Genomic_DNA"/>
</dbReference>
<dbReference type="Proteomes" id="UP000789739">
    <property type="component" value="Unassembled WGS sequence"/>
</dbReference>
<evidence type="ECO:0000313" key="4">
    <source>
        <dbReference type="Proteomes" id="UP000789739"/>
    </source>
</evidence>
<dbReference type="OrthoDB" id="10380247at2759"/>
<feature type="transmembrane region" description="Helical" evidence="2">
    <location>
        <begin position="20"/>
        <end position="41"/>
    </location>
</feature>
<keyword evidence="2" id="KW-1133">Transmembrane helix</keyword>
<proteinExistence type="predicted"/>
<protein>
    <submittedName>
        <fullName evidence="3">8060_t:CDS:1</fullName>
    </submittedName>
</protein>
<evidence type="ECO:0000256" key="2">
    <source>
        <dbReference type="SAM" id="Phobius"/>
    </source>
</evidence>
<keyword evidence="2" id="KW-0812">Transmembrane</keyword>
<keyword evidence="1" id="KW-0175">Coiled coil</keyword>
<reference evidence="3" key="1">
    <citation type="submission" date="2021-06" db="EMBL/GenBank/DDBJ databases">
        <authorList>
            <person name="Kallberg Y."/>
            <person name="Tangrot J."/>
            <person name="Rosling A."/>
        </authorList>
    </citation>
    <scope>NUCLEOTIDE SEQUENCE</scope>
    <source>
        <strain evidence="3">BR232B</strain>
    </source>
</reference>
<accession>A0A9N9ARP7</accession>
<evidence type="ECO:0000313" key="3">
    <source>
        <dbReference type="EMBL" id="CAG8540645.1"/>
    </source>
</evidence>
<evidence type="ECO:0000256" key="1">
    <source>
        <dbReference type="SAM" id="Coils"/>
    </source>
</evidence>
<keyword evidence="4" id="KW-1185">Reference proteome</keyword>
<feature type="coiled-coil region" evidence="1">
    <location>
        <begin position="146"/>
        <end position="180"/>
    </location>
</feature>
<sequence length="268" mass="31269">MATLGLRSITLSASFRPSPLWTHLSFIQFVPSFLLYLVPFLSACFPISNFLHLYTLPSSSPIITPAVNYFNREKERTLGLKSLAEDWKQLWRQRCVILLAVSIKRREGTETGYKSRVNKGTQGLKNEGKNHAFEANEHHREQVYKNQNVMEELEHSTRENEILEDEMPEYEDDYKDDESDIIHDDCETPNNFVQEHNQRDEYFNQGHVSNSQSVANEFILNERRKQQFHLLREIEKEINEARLVADRVSRLALRPLSSLGRESISNDD</sequence>
<gene>
    <name evidence="3" type="ORF">PBRASI_LOCUS4569</name>
</gene>
<dbReference type="AlphaFoldDB" id="A0A9N9ARP7"/>
<organism evidence="3 4">
    <name type="scientific">Paraglomus brasilianum</name>
    <dbReference type="NCBI Taxonomy" id="144538"/>
    <lineage>
        <taxon>Eukaryota</taxon>
        <taxon>Fungi</taxon>
        <taxon>Fungi incertae sedis</taxon>
        <taxon>Mucoromycota</taxon>
        <taxon>Glomeromycotina</taxon>
        <taxon>Glomeromycetes</taxon>
        <taxon>Paraglomerales</taxon>
        <taxon>Paraglomeraceae</taxon>
        <taxon>Paraglomus</taxon>
    </lineage>
</organism>
<name>A0A9N9ARP7_9GLOM</name>
<keyword evidence="2" id="KW-0472">Membrane</keyword>